<reference evidence="1 2" key="1">
    <citation type="submission" date="2016-10" db="EMBL/GenBank/DDBJ databases">
        <authorList>
            <person name="de Groot N.N."/>
        </authorList>
    </citation>
    <scope>NUCLEOTIDE SEQUENCE [LARGE SCALE GENOMIC DNA]</scope>
    <source>
        <strain evidence="1 2">NE2</strain>
    </source>
</reference>
<keyword evidence="2" id="KW-1185">Reference proteome</keyword>
<accession>A0A1I3YAF8</accession>
<gene>
    <name evidence="1" type="ORF">SAMN05444581_105125</name>
</gene>
<dbReference type="Proteomes" id="UP000198755">
    <property type="component" value="Unassembled WGS sequence"/>
</dbReference>
<proteinExistence type="predicted"/>
<evidence type="ECO:0000313" key="2">
    <source>
        <dbReference type="Proteomes" id="UP000198755"/>
    </source>
</evidence>
<dbReference type="AlphaFoldDB" id="A0A1I3YAF8"/>
<sequence>MKKVLPIDGGVWLFSGFLRPVGRQKAGVLGASDSHGGGFNVESTALYLARAFRHLCARPMGSLSVPWAVGRRLLEASPMGCASSSILMQG</sequence>
<dbReference type="EMBL" id="FOSN01000005">
    <property type="protein sequence ID" value="SFK28848.1"/>
    <property type="molecule type" value="Genomic_DNA"/>
</dbReference>
<evidence type="ECO:0000313" key="1">
    <source>
        <dbReference type="EMBL" id="SFK28848.1"/>
    </source>
</evidence>
<organism evidence="1 2">
    <name type="scientific">Methylocapsa palsarum</name>
    <dbReference type="NCBI Taxonomy" id="1612308"/>
    <lineage>
        <taxon>Bacteria</taxon>
        <taxon>Pseudomonadati</taxon>
        <taxon>Pseudomonadota</taxon>
        <taxon>Alphaproteobacteria</taxon>
        <taxon>Hyphomicrobiales</taxon>
        <taxon>Beijerinckiaceae</taxon>
        <taxon>Methylocapsa</taxon>
    </lineage>
</organism>
<name>A0A1I3YAF8_9HYPH</name>
<protein>
    <submittedName>
        <fullName evidence="1">Uncharacterized protein</fullName>
    </submittedName>
</protein>
<dbReference type="STRING" id="1612308.SAMN05444581_105125"/>